<dbReference type="EMBL" id="JAQNDO010000001">
    <property type="protein sequence ID" value="MDC0747404.1"/>
    <property type="molecule type" value="Genomic_DNA"/>
</dbReference>
<sequence length="109" mass="12020">MLEIYDVVLMMAGDAAGIADRIDRKDRDLARQLRRAVQSVALNVAEGMGSLSGHKRQRYSTALGSAREVLACVQVAQAMRYIEPPPPGVLDRMNHVIATLARLVYRRAS</sequence>
<dbReference type="Proteomes" id="UP001221411">
    <property type="component" value="Unassembled WGS sequence"/>
</dbReference>
<evidence type="ECO:0000313" key="1">
    <source>
        <dbReference type="EMBL" id="MDC0747404.1"/>
    </source>
</evidence>
<protein>
    <submittedName>
        <fullName evidence="1">Four helix bundle protein</fullName>
    </submittedName>
</protein>
<dbReference type="Pfam" id="PF05635">
    <property type="entry name" value="23S_rRNA_IVP"/>
    <property type="match status" value="1"/>
</dbReference>
<dbReference type="InterPro" id="IPR036583">
    <property type="entry name" value="23S_rRNA_IVS_sf"/>
</dbReference>
<reference evidence="1 2" key="1">
    <citation type="submission" date="2022-11" db="EMBL/GenBank/DDBJ databases">
        <title>Minimal conservation of predation-associated metabolite biosynthetic gene clusters underscores biosynthetic potential of Myxococcota including descriptions for ten novel species: Archangium lansinium sp. nov., Myxococcus landrumus sp. nov., Nannocystis bai.</title>
        <authorList>
            <person name="Ahearne A."/>
            <person name="Stevens C."/>
            <person name="Dowd S."/>
        </authorList>
    </citation>
    <scope>NUCLEOTIDE SEQUENCE [LARGE SCALE GENOMIC DNA]</scope>
    <source>
        <strain evidence="1 2">RJM3</strain>
    </source>
</reference>
<dbReference type="SUPFAM" id="SSF158446">
    <property type="entry name" value="IVS-encoded protein-like"/>
    <property type="match status" value="1"/>
</dbReference>
<evidence type="ECO:0000313" key="2">
    <source>
        <dbReference type="Proteomes" id="UP001221411"/>
    </source>
</evidence>
<dbReference type="Gene3D" id="1.20.1440.60">
    <property type="entry name" value="23S rRNA-intervening sequence"/>
    <property type="match status" value="1"/>
</dbReference>
<name>A0ABT5F1C3_9BACT</name>
<organism evidence="1 2">
    <name type="scientific">Polyangium mundeleinium</name>
    <dbReference type="NCBI Taxonomy" id="2995306"/>
    <lineage>
        <taxon>Bacteria</taxon>
        <taxon>Pseudomonadati</taxon>
        <taxon>Myxococcota</taxon>
        <taxon>Polyangia</taxon>
        <taxon>Polyangiales</taxon>
        <taxon>Polyangiaceae</taxon>
        <taxon>Polyangium</taxon>
    </lineage>
</organism>
<accession>A0ABT5F1C3</accession>
<proteinExistence type="predicted"/>
<gene>
    <name evidence="1" type="ORF">POL67_39100</name>
</gene>
<dbReference type="NCBIfam" id="TIGR02436">
    <property type="entry name" value="four helix bundle protein"/>
    <property type="match status" value="1"/>
</dbReference>
<dbReference type="InterPro" id="IPR012657">
    <property type="entry name" value="23S_rRNA-intervening_sequence"/>
</dbReference>
<dbReference type="RefSeq" id="WP_271925849.1">
    <property type="nucleotide sequence ID" value="NZ_JAQNDO010000001.1"/>
</dbReference>
<keyword evidence="2" id="KW-1185">Reference proteome</keyword>
<comment type="caution">
    <text evidence="1">The sequence shown here is derived from an EMBL/GenBank/DDBJ whole genome shotgun (WGS) entry which is preliminary data.</text>
</comment>